<proteinExistence type="predicted"/>
<dbReference type="AlphaFoldDB" id="A0A1H1XZ66"/>
<accession>A0A1H1XZ66</accession>
<reference evidence="1 2" key="1">
    <citation type="submission" date="2016-10" db="EMBL/GenBank/DDBJ databases">
        <authorList>
            <person name="de Groot N.N."/>
        </authorList>
    </citation>
    <scope>NUCLEOTIDE SEQUENCE [LARGE SCALE GENOMIC DNA]</scope>
    <source>
        <strain evidence="1 2">MP1X4</strain>
    </source>
</reference>
<organism evidence="1 2">
    <name type="scientific">Mucilaginibacter mallensis</name>
    <dbReference type="NCBI Taxonomy" id="652787"/>
    <lineage>
        <taxon>Bacteria</taxon>
        <taxon>Pseudomonadati</taxon>
        <taxon>Bacteroidota</taxon>
        <taxon>Sphingobacteriia</taxon>
        <taxon>Sphingobacteriales</taxon>
        <taxon>Sphingobacteriaceae</taxon>
        <taxon>Mucilaginibacter</taxon>
    </lineage>
</organism>
<protein>
    <submittedName>
        <fullName evidence="1">Uncharacterized protein</fullName>
    </submittedName>
</protein>
<gene>
    <name evidence="1" type="ORF">SAMN05216490_2583</name>
</gene>
<dbReference type="Proteomes" id="UP000199679">
    <property type="component" value="Chromosome I"/>
</dbReference>
<name>A0A1H1XZ66_MUCMA</name>
<sequence length="58" mass="6675">MKAQKAIVAIAGRMLKVVYSTMQTLTHYKEKGVAYYYEMQEKAAEYRQTGKLWPSVNA</sequence>
<evidence type="ECO:0000313" key="2">
    <source>
        <dbReference type="Proteomes" id="UP000199679"/>
    </source>
</evidence>
<keyword evidence="2" id="KW-1185">Reference proteome</keyword>
<evidence type="ECO:0000313" key="1">
    <source>
        <dbReference type="EMBL" id="SDT14405.1"/>
    </source>
</evidence>
<dbReference type="EMBL" id="LT629740">
    <property type="protein sequence ID" value="SDT14405.1"/>
    <property type="molecule type" value="Genomic_DNA"/>
</dbReference>